<dbReference type="InterPro" id="IPR012001">
    <property type="entry name" value="Thiamin_PyroP_enz_TPP-bd_dom"/>
</dbReference>
<feature type="domain" description="Thiamine pyrophosphate enzyme central" evidence="4">
    <location>
        <begin position="206"/>
        <end position="339"/>
    </location>
</feature>
<dbReference type="PROSITE" id="PS00187">
    <property type="entry name" value="TPP_ENZYMES"/>
    <property type="match status" value="1"/>
</dbReference>
<dbReference type="GO" id="GO:0005948">
    <property type="term" value="C:acetolactate synthase complex"/>
    <property type="evidence" value="ECO:0007669"/>
    <property type="project" value="TreeGrafter"/>
</dbReference>
<evidence type="ECO:0000313" key="7">
    <source>
        <dbReference type="EMBL" id="NUY03767.1"/>
    </source>
</evidence>
<dbReference type="RefSeq" id="WP_176109941.1">
    <property type="nucleotide sequence ID" value="NZ_JAALDK010000001.1"/>
</dbReference>
<name>A0A7Y6N1A2_9BURK</name>
<dbReference type="PANTHER" id="PTHR18968:SF120">
    <property type="entry name" value="ACETOLACTATE SYNTHASE LARGE SUBUNIT"/>
    <property type="match status" value="1"/>
</dbReference>
<comment type="caution">
    <text evidence="7">The sequence shown here is derived from an EMBL/GenBank/DDBJ whole genome shotgun (WGS) entry which is preliminary data.</text>
</comment>
<dbReference type="GO" id="GO:0009099">
    <property type="term" value="P:L-valine biosynthetic process"/>
    <property type="evidence" value="ECO:0007669"/>
    <property type="project" value="TreeGrafter"/>
</dbReference>
<keyword evidence="2 3" id="KW-0786">Thiamine pyrophosphate</keyword>
<dbReference type="CDD" id="cd00568">
    <property type="entry name" value="TPP_enzymes"/>
    <property type="match status" value="1"/>
</dbReference>
<accession>A0A7Y6N1A2</accession>
<dbReference type="AlphaFoldDB" id="A0A7Y6N1A2"/>
<dbReference type="GeneID" id="301104502"/>
<evidence type="ECO:0000256" key="3">
    <source>
        <dbReference type="RuleBase" id="RU362132"/>
    </source>
</evidence>
<dbReference type="Proteomes" id="UP000594380">
    <property type="component" value="Unassembled WGS sequence"/>
</dbReference>
<evidence type="ECO:0000256" key="1">
    <source>
        <dbReference type="ARBA" id="ARBA00007812"/>
    </source>
</evidence>
<dbReference type="EMBL" id="JAALDK010000001">
    <property type="protein sequence ID" value="NUY03767.1"/>
    <property type="molecule type" value="Genomic_DNA"/>
</dbReference>
<dbReference type="InterPro" id="IPR011766">
    <property type="entry name" value="TPP_enzyme_TPP-bd"/>
</dbReference>
<evidence type="ECO:0000256" key="2">
    <source>
        <dbReference type="ARBA" id="ARBA00023052"/>
    </source>
</evidence>
<dbReference type="Gene3D" id="3.40.50.1220">
    <property type="entry name" value="TPP-binding domain"/>
    <property type="match status" value="1"/>
</dbReference>
<gene>
    <name evidence="7" type="ORF">G5S42_29535</name>
</gene>
<dbReference type="NCBIfam" id="NF006052">
    <property type="entry name" value="PRK08199.1"/>
    <property type="match status" value="1"/>
</dbReference>
<protein>
    <submittedName>
        <fullName evidence="7">Thiamine pyrophosphate-binding protein</fullName>
    </submittedName>
</protein>
<dbReference type="InterPro" id="IPR000399">
    <property type="entry name" value="TPP-bd_CS"/>
</dbReference>
<organism evidence="7 8">
    <name type="scientific">Paraburkholderia youngii</name>
    <dbReference type="NCBI Taxonomy" id="2782701"/>
    <lineage>
        <taxon>Bacteria</taxon>
        <taxon>Pseudomonadati</taxon>
        <taxon>Pseudomonadota</taxon>
        <taxon>Betaproteobacteria</taxon>
        <taxon>Burkholderiales</taxon>
        <taxon>Burkholderiaceae</taxon>
        <taxon>Paraburkholderia</taxon>
    </lineage>
</organism>
<proteinExistence type="inferred from homology"/>
<evidence type="ECO:0000259" key="6">
    <source>
        <dbReference type="Pfam" id="PF02776"/>
    </source>
</evidence>
<sequence length="575" mass="62247">MSLPNAPAANSASHTARTTGARLVVDALLTHGVERVFCVPGESFLAVLDSLHDETERIQTIVCRHEAAAANMAEAVGKLTGRPGVALVTRGPGATHASIGVHTAFQDSTPMILLIGQCAREHLDREAFQEIDYRRMFGQMAKWVAQIDDPKRIPEYLSHAFHTATSGRPGPVVLALPEDVLSDACDAVPGAPAYHRVAASPSAAQIARLSELLEGAQRPMVIAGGSGWTAAACADLRRFIENWQLPIGLAFRFQDTFDNEHPNYAGDVGLGVNPALAQRIRDADLLLTLGPRLGEATTNGYTLLDIPKTKQTLVHVHQGAEELGRVYAADLPIVSGMPELTAMLAELKPSTSGKLAWAGAAEEAHRAYLEWRKPRPTPGDVQMGEVIEQLRAHLPEDAIVTNGAGNYATWLHRHFSYRHFRSQLAPTSGAMGYGVPAALAAKSLCPQRAVVALAGDGCFMMAAQELATAMQYDLRVLFIVVNNSHFGTIRMHQERHYPHRVHGTGLTNPDFAAFARSFGAHGETVERTADFLPALQRAIESQLPAVIEIRMPQEASTPAATLEMIREQGRRMRGE</sequence>
<dbReference type="Pfam" id="PF02776">
    <property type="entry name" value="TPP_enzyme_N"/>
    <property type="match status" value="1"/>
</dbReference>
<dbReference type="InterPro" id="IPR029035">
    <property type="entry name" value="DHS-like_NAD/FAD-binding_dom"/>
</dbReference>
<dbReference type="GO" id="GO:0003984">
    <property type="term" value="F:acetolactate synthase activity"/>
    <property type="evidence" value="ECO:0007669"/>
    <property type="project" value="TreeGrafter"/>
</dbReference>
<dbReference type="Pfam" id="PF02775">
    <property type="entry name" value="TPP_enzyme_C"/>
    <property type="match status" value="1"/>
</dbReference>
<dbReference type="FunFam" id="3.40.50.970:FF:000007">
    <property type="entry name" value="Acetolactate synthase"/>
    <property type="match status" value="1"/>
</dbReference>
<dbReference type="CDD" id="cd07035">
    <property type="entry name" value="TPP_PYR_POX_like"/>
    <property type="match status" value="1"/>
</dbReference>
<dbReference type="SUPFAM" id="SSF52518">
    <property type="entry name" value="Thiamin diphosphate-binding fold (THDP-binding)"/>
    <property type="match status" value="2"/>
</dbReference>
<dbReference type="Gene3D" id="3.40.50.970">
    <property type="match status" value="2"/>
</dbReference>
<comment type="similarity">
    <text evidence="1 3">Belongs to the TPP enzyme family.</text>
</comment>
<dbReference type="GO" id="GO:0030976">
    <property type="term" value="F:thiamine pyrophosphate binding"/>
    <property type="evidence" value="ECO:0007669"/>
    <property type="project" value="InterPro"/>
</dbReference>
<dbReference type="InterPro" id="IPR045229">
    <property type="entry name" value="TPP_enz"/>
</dbReference>
<reference evidence="7 8" key="1">
    <citation type="submission" date="2020-02" db="EMBL/GenBank/DDBJ databases">
        <title>Paraburkholderia simonii sp. nov. and Paraburkholderia youngii sp. nov. Brazilian and Mexican Mimosa-associated rhizobia.</title>
        <authorList>
            <person name="Mavima L."/>
            <person name="Beukes C.W."/>
            <person name="Chan W.Y."/>
            <person name="Palmer M."/>
            <person name="De Meyer S.E."/>
            <person name="James E.K."/>
            <person name="Venter S.N."/>
            <person name="Steenkamp E.T."/>
        </authorList>
    </citation>
    <scope>NUCLEOTIDE SEQUENCE [LARGE SCALE GENOMIC DNA]</scope>
    <source>
        <strain evidence="7 8">JPY169</strain>
    </source>
</reference>
<dbReference type="GO" id="GO:0050660">
    <property type="term" value="F:flavin adenine dinucleotide binding"/>
    <property type="evidence" value="ECO:0007669"/>
    <property type="project" value="TreeGrafter"/>
</dbReference>
<dbReference type="InterPro" id="IPR029061">
    <property type="entry name" value="THDP-binding"/>
</dbReference>
<evidence type="ECO:0000259" key="4">
    <source>
        <dbReference type="Pfam" id="PF00205"/>
    </source>
</evidence>
<dbReference type="SUPFAM" id="SSF52467">
    <property type="entry name" value="DHS-like NAD/FAD-binding domain"/>
    <property type="match status" value="1"/>
</dbReference>
<feature type="domain" description="Thiamine pyrophosphate enzyme TPP-binding" evidence="5">
    <location>
        <begin position="403"/>
        <end position="549"/>
    </location>
</feature>
<evidence type="ECO:0000259" key="5">
    <source>
        <dbReference type="Pfam" id="PF02775"/>
    </source>
</evidence>
<dbReference type="GO" id="GO:0009097">
    <property type="term" value="P:isoleucine biosynthetic process"/>
    <property type="evidence" value="ECO:0007669"/>
    <property type="project" value="TreeGrafter"/>
</dbReference>
<dbReference type="GO" id="GO:0000287">
    <property type="term" value="F:magnesium ion binding"/>
    <property type="evidence" value="ECO:0007669"/>
    <property type="project" value="InterPro"/>
</dbReference>
<dbReference type="PANTHER" id="PTHR18968">
    <property type="entry name" value="THIAMINE PYROPHOSPHATE ENZYMES"/>
    <property type="match status" value="1"/>
</dbReference>
<dbReference type="Pfam" id="PF00205">
    <property type="entry name" value="TPP_enzyme_M"/>
    <property type="match status" value="1"/>
</dbReference>
<dbReference type="InterPro" id="IPR012000">
    <property type="entry name" value="Thiamin_PyroP_enz_cen_dom"/>
</dbReference>
<feature type="domain" description="Thiamine pyrophosphate enzyme N-terminal TPP-binding" evidence="6">
    <location>
        <begin position="19"/>
        <end position="133"/>
    </location>
</feature>
<evidence type="ECO:0000313" key="8">
    <source>
        <dbReference type="Proteomes" id="UP000594380"/>
    </source>
</evidence>